<reference evidence="3" key="1">
    <citation type="journal article" date="2012" name="Science">
        <title>The Paleozoic origin of enzymatic lignin decomposition reconstructed from 31 fungal genomes.</title>
        <authorList>
            <person name="Floudas D."/>
            <person name="Binder M."/>
            <person name="Riley R."/>
            <person name="Barry K."/>
            <person name="Blanchette R.A."/>
            <person name="Henrissat B."/>
            <person name="Martinez A.T."/>
            <person name="Otillar R."/>
            <person name="Spatafora J.W."/>
            <person name="Yadav J.S."/>
            <person name="Aerts A."/>
            <person name="Benoit I."/>
            <person name="Boyd A."/>
            <person name="Carlson A."/>
            <person name="Copeland A."/>
            <person name="Coutinho P.M."/>
            <person name="de Vries R.P."/>
            <person name="Ferreira P."/>
            <person name="Findley K."/>
            <person name="Foster B."/>
            <person name="Gaskell J."/>
            <person name="Glotzer D."/>
            <person name="Gorecki P."/>
            <person name="Heitman J."/>
            <person name="Hesse C."/>
            <person name="Hori C."/>
            <person name="Igarashi K."/>
            <person name="Jurgens J.A."/>
            <person name="Kallen N."/>
            <person name="Kersten P."/>
            <person name="Kohler A."/>
            <person name="Kuees U."/>
            <person name="Kumar T.K.A."/>
            <person name="Kuo A."/>
            <person name="LaButti K."/>
            <person name="Larrondo L.F."/>
            <person name="Lindquist E."/>
            <person name="Ling A."/>
            <person name="Lombard V."/>
            <person name="Lucas S."/>
            <person name="Lundell T."/>
            <person name="Martin R."/>
            <person name="McLaughlin D.J."/>
            <person name="Morgenstern I."/>
            <person name="Morin E."/>
            <person name="Murat C."/>
            <person name="Nagy L.G."/>
            <person name="Nolan M."/>
            <person name="Ohm R.A."/>
            <person name="Patyshakuliyeva A."/>
            <person name="Rokas A."/>
            <person name="Ruiz-Duenas F.J."/>
            <person name="Sabat G."/>
            <person name="Salamov A."/>
            <person name="Samejima M."/>
            <person name="Schmutz J."/>
            <person name="Slot J.C."/>
            <person name="St John F."/>
            <person name="Stenlid J."/>
            <person name="Sun H."/>
            <person name="Sun S."/>
            <person name="Syed K."/>
            <person name="Tsang A."/>
            <person name="Wiebenga A."/>
            <person name="Young D."/>
            <person name="Pisabarro A."/>
            <person name="Eastwood D.C."/>
            <person name="Martin F."/>
            <person name="Cullen D."/>
            <person name="Grigoriev I.V."/>
            <person name="Hibbett D.S."/>
        </authorList>
    </citation>
    <scope>NUCLEOTIDE SEQUENCE [LARGE SCALE GENOMIC DNA]</scope>
    <source>
        <strain evidence="3">RWD-64-598 SS2</strain>
    </source>
</reference>
<feature type="compositionally biased region" description="Polar residues" evidence="1">
    <location>
        <begin position="1"/>
        <end position="15"/>
    </location>
</feature>
<feature type="compositionally biased region" description="Acidic residues" evidence="1">
    <location>
        <begin position="1041"/>
        <end position="1050"/>
    </location>
</feature>
<feature type="compositionally biased region" description="Basic and acidic residues" evidence="1">
    <location>
        <begin position="30"/>
        <end position="45"/>
    </location>
</feature>
<evidence type="ECO:0000256" key="1">
    <source>
        <dbReference type="SAM" id="MobiDB-lite"/>
    </source>
</evidence>
<dbReference type="RefSeq" id="XP_007770470.1">
    <property type="nucleotide sequence ID" value="XM_007772280.1"/>
</dbReference>
<gene>
    <name evidence="2" type="ORF">CONPUDRAFT_59826</name>
</gene>
<sequence>CPLCGQQVTVGTAGSKNMDMHKGSKKCRQRERQREKETKEEEERAKKKKKKKPMKQCTLFEIGNPLLPPSQPGPLPSSAVSQPVLGPSSLPSQPAPIARPAPSPEINALLGQLRDAVAHMPSSVLVGCNTDELAVFENWAEAYRSKDCDTIWEDADQQMNAVFGSRIPEEEIRALIRRGEAGLDGVLTFLEFLLIDKGIKPCLVEGKVNRLLRAIESYASVVATEASSSAGAFSTTGAPSMSGAPLTSGSGAGSGVFDLSSILDSSSMASAHLPSSHAIVIDDSDDDRDAVRNHGNTGKKPASALVDKRMLACRGFELPVPDGQWGVMLYPFALHTRRVLPWSVHTEGRRVWLTASKCTGTTNAQSCTACTSLKDNGQLVSIVKRMTDGVHENTPHVYQPISGLHDIIRAKTFQVQALRLGRVNMSKSLGRKSQVLDDHNKFLVAVGSSNMTRVGQLVKVCLKNGMSVKKMGEQLAKATQKLYSPKSFDKAEKRLAVLMLHLAGPRLVQIYHNAIGSPSTSTLRRFAATHPLRASAGFPTVEEVCYNIKNTFAGGGNLGLTEESASRAEEVYGYQLMIDEIKVEGRPRWDEKTNRIVGVAREDADRIGLEFCSEAEAYALCRAVADGKVRLAVEATVAAIGFLAGDARSHAARPILVSGTCKAEDAPTHATLIQTVIDACEHEKVPGRLYSIASDGEARRGAALVILTHKRKLPASSPIYSYVGKLPLMNTLVGDNDITSDKDWKHVIMKRVRCAILRDKGISVYGFTITPETFNWHLRSNDLAPDQVEHLMNPNDKQDVLLAVSLLKEIWELPETSSSRPTVIAARKHIRIFGDFLRHLITPYVDLDMSLSDQLSHLSAAAHLACSLYTYPGGGTAFLPKQLYTDIQILIKNVFFCVAKAKVDRPLGNFYIIMLGTDRLEISFGIYRTIIGNDANADILQLVHRIAHTIQSSQILAEYPEWDSTPPKIDHVNPASWRGDVCLLHVLPITPWTQGRALVERAYTAFSVHDCFLGIEEAGGDLLFPDGCHPSSPGPYPISEPDPDDVLEDDPIPHAAPEPETDDLDLEDQVANEDVVQNSSFSPYVKVEGKLVYKARVLRQLFRFISSAGSTDRLKRVMGLLRFTAAPDIDTSVLTSLSVFGGARLFVGEPLVTLVKTDSRLFLAVAQVSAIHFHSSHVLEIPATALAEEGVSITAQILVLQERRAENLGPEAEDWEWTGKMGKMLKSAPGHNYQVINPTVFPTDSDIPAFLFTTAELQAFATSLHAQVIRLDGLTRLPLLPANEDFPYRSAGKSILVDVFAAVLSRLL</sequence>
<protein>
    <submittedName>
        <fullName evidence="2">Uncharacterized protein</fullName>
    </submittedName>
</protein>
<dbReference type="Proteomes" id="UP000053558">
    <property type="component" value="Unassembled WGS sequence"/>
</dbReference>
<dbReference type="EMBL" id="JH711581">
    <property type="protein sequence ID" value="EIW78968.1"/>
    <property type="molecule type" value="Genomic_DNA"/>
</dbReference>
<dbReference type="KEGG" id="cput:CONPUDRAFT_59826"/>
<evidence type="ECO:0000313" key="2">
    <source>
        <dbReference type="EMBL" id="EIW78968.1"/>
    </source>
</evidence>
<dbReference type="GeneID" id="19208056"/>
<feature type="compositionally biased region" description="Pro residues" evidence="1">
    <location>
        <begin position="66"/>
        <end position="75"/>
    </location>
</feature>
<name>A0A5M3MI96_CONPW</name>
<evidence type="ECO:0000313" key="3">
    <source>
        <dbReference type="Proteomes" id="UP000053558"/>
    </source>
</evidence>
<feature type="non-terminal residue" evidence="2">
    <location>
        <position position="1"/>
    </location>
</feature>
<dbReference type="OrthoDB" id="3173036at2759"/>
<organism evidence="2 3">
    <name type="scientific">Coniophora puteana (strain RWD-64-598)</name>
    <name type="common">Brown rot fungus</name>
    <dbReference type="NCBI Taxonomy" id="741705"/>
    <lineage>
        <taxon>Eukaryota</taxon>
        <taxon>Fungi</taxon>
        <taxon>Dikarya</taxon>
        <taxon>Basidiomycota</taxon>
        <taxon>Agaricomycotina</taxon>
        <taxon>Agaricomycetes</taxon>
        <taxon>Agaricomycetidae</taxon>
        <taxon>Boletales</taxon>
        <taxon>Coniophorineae</taxon>
        <taxon>Coniophoraceae</taxon>
        <taxon>Coniophora</taxon>
    </lineage>
</organism>
<feature type="region of interest" description="Disordered" evidence="1">
    <location>
        <begin position="1030"/>
        <end position="1062"/>
    </location>
</feature>
<proteinExistence type="predicted"/>
<accession>A0A5M3MI96</accession>
<keyword evidence="3" id="KW-1185">Reference proteome</keyword>
<comment type="caution">
    <text evidence="2">The sequence shown here is derived from an EMBL/GenBank/DDBJ whole genome shotgun (WGS) entry which is preliminary data.</text>
</comment>
<feature type="region of interest" description="Disordered" evidence="1">
    <location>
        <begin position="1"/>
        <end position="101"/>
    </location>
</feature>